<organism evidence="1 2">
    <name type="scientific">Microbacterium rhizosphaerae</name>
    <dbReference type="NCBI Taxonomy" id="1678237"/>
    <lineage>
        <taxon>Bacteria</taxon>
        <taxon>Bacillati</taxon>
        <taxon>Actinomycetota</taxon>
        <taxon>Actinomycetes</taxon>
        <taxon>Micrococcales</taxon>
        <taxon>Microbacteriaceae</taxon>
        <taxon>Microbacterium</taxon>
    </lineage>
</organism>
<proteinExistence type="predicted"/>
<reference evidence="1 2" key="1">
    <citation type="submission" date="2023-11" db="EMBL/GenBank/DDBJ databases">
        <title>Genome sequence of Microbacterium rhizosphaerae KACC 19337.</title>
        <authorList>
            <person name="Choi H."/>
            <person name="Kim S."/>
            <person name="Kim Y."/>
            <person name="Kwon S.-W."/>
            <person name="Heo J."/>
        </authorList>
    </citation>
    <scope>NUCLEOTIDE SEQUENCE [LARGE SCALE GENOMIC DNA]</scope>
    <source>
        <strain evidence="1 2">KACC 19337</strain>
    </source>
</reference>
<evidence type="ECO:0000313" key="1">
    <source>
        <dbReference type="EMBL" id="WPR91349.1"/>
    </source>
</evidence>
<dbReference type="EMBL" id="CP139368">
    <property type="protein sequence ID" value="WPR91349.1"/>
    <property type="molecule type" value="Genomic_DNA"/>
</dbReference>
<dbReference type="RefSeq" id="WP_320944049.1">
    <property type="nucleotide sequence ID" value="NZ_BAABEU010000010.1"/>
</dbReference>
<protein>
    <submittedName>
        <fullName evidence="1">Uncharacterized protein</fullName>
    </submittedName>
</protein>
<accession>A0ABZ0SPU5</accession>
<dbReference type="Proteomes" id="UP001323798">
    <property type="component" value="Chromosome"/>
</dbReference>
<name>A0ABZ0SPU5_9MICO</name>
<sequence length="287" mass="30244">MDMREFDVPLDKTTRLRLRSGLLGLAGAAESMVKRGVRVKTYDTSVGRLDVSFVADQSLLLSLLSAADHLRALGKLIVEPRVTVTLSSASRGAIESLARGHWIASGVDGTDVSARALTLLRRDAVASRTANSLPTYQDPGSAAELSADKYLALLDSALEAVGGVIRDAPRATDLSTRLLEAAFPNMPGRQKYAELSAIAHGGGATVGLYATGVGTLRLPQLAALNVIGPAIGCADEGVPTIAAAPVSLFRNDAIREIWQPAVRRIAPLVDDLRGRDLPGQPPPLRSQ</sequence>
<keyword evidence="2" id="KW-1185">Reference proteome</keyword>
<evidence type="ECO:0000313" key="2">
    <source>
        <dbReference type="Proteomes" id="UP001323798"/>
    </source>
</evidence>
<gene>
    <name evidence="1" type="ORF">SM116_08755</name>
</gene>